<dbReference type="PRINTS" id="PR01294">
    <property type="entry name" value="INTRLEUKIN10"/>
</dbReference>
<dbReference type="GO" id="GO:0005125">
    <property type="term" value="F:cytokine activity"/>
    <property type="evidence" value="ECO:0007669"/>
    <property type="project" value="UniProtKB-UniRule"/>
</dbReference>
<keyword evidence="5 8" id="KW-0964">Secreted</keyword>
<protein>
    <recommendedName>
        <fullName evidence="8">Interleukin family protein</fullName>
    </recommendedName>
</protein>
<organism evidence="9 10">
    <name type="scientific">Megalops atlanticus</name>
    <name type="common">Tarpon</name>
    <name type="synonym">Clupea gigantea</name>
    <dbReference type="NCBI Taxonomy" id="7932"/>
    <lineage>
        <taxon>Eukaryota</taxon>
        <taxon>Metazoa</taxon>
        <taxon>Chordata</taxon>
        <taxon>Craniata</taxon>
        <taxon>Vertebrata</taxon>
        <taxon>Euteleostomi</taxon>
        <taxon>Actinopterygii</taxon>
        <taxon>Neopterygii</taxon>
        <taxon>Teleostei</taxon>
        <taxon>Elopiformes</taxon>
        <taxon>Megalopidae</taxon>
        <taxon>Megalops</taxon>
    </lineage>
</organism>
<dbReference type="EMBL" id="JAFDVH010000005">
    <property type="protein sequence ID" value="KAG7477744.1"/>
    <property type="molecule type" value="Genomic_DNA"/>
</dbReference>
<dbReference type="PANTHER" id="PTHR48482:SF5">
    <property type="entry name" value="INTERLEUKIN-10"/>
    <property type="match status" value="1"/>
</dbReference>
<evidence type="ECO:0000256" key="6">
    <source>
        <dbReference type="ARBA" id="ARBA00022729"/>
    </source>
</evidence>
<dbReference type="InterPro" id="IPR000098">
    <property type="entry name" value="IL-10"/>
</dbReference>
<dbReference type="SMART" id="SM00188">
    <property type="entry name" value="IL10"/>
    <property type="match status" value="1"/>
</dbReference>
<evidence type="ECO:0000256" key="4">
    <source>
        <dbReference type="ARBA" id="ARBA00022514"/>
    </source>
</evidence>
<dbReference type="Gene3D" id="1.20.1250.10">
    <property type="match status" value="1"/>
</dbReference>
<proteinExistence type="inferred from homology"/>
<comment type="function">
    <text evidence="8">Immune regulatory cytokine.</text>
</comment>
<reference evidence="9" key="1">
    <citation type="submission" date="2021-01" db="EMBL/GenBank/DDBJ databases">
        <authorList>
            <person name="Zahm M."/>
            <person name="Roques C."/>
            <person name="Cabau C."/>
            <person name="Klopp C."/>
            <person name="Donnadieu C."/>
            <person name="Jouanno E."/>
            <person name="Lampietro C."/>
            <person name="Louis A."/>
            <person name="Herpin A."/>
            <person name="Echchiki A."/>
            <person name="Berthelot C."/>
            <person name="Parey E."/>
            <person name="Roest-Crollius H."/>
            <person name="Braasch I."/>
            <person name="Postlethwait J."/>
            <person name="Bobe J."/>
            <person name="Montfort J."/>
            <person name="Bouchez O."/>
            <person name="Begum T."/>
            <person name="Mejri S."/>
            <person name="Adams A."/>
            <person name="Chen W.-J."/>
            <person name="Guiguen Y."/>
        </authorList>
    </citation>
    <scope>NUCLEOTIDE SEQUENCE</scope>
    <source>
        <strain evidence="9">YG-15Mar2019-1</strain>
        <tissue evidence="9">Brain</tissue>
    </source>
</reference>
<comment type="subcellular location">
    <subcellularLocation>
        <location evidence="1 8">Secreted</location>
    </subcellularLocation>
</comment>
<evidence type="ECO:0000256" key="5">
    <source>
        <dbReference type="ARBA" id="ARBA00022525"/>
    </source>
</evidence>
<name>A0A9D3T924_MEGAT</name>
<dbReference type="GO" id="GO:0005615">
    <property type="term" value="C:extracellular space"/>
    <property type="evidence" value="ECO:0007669"/>
    <property type="project" value="UniProtKB-UniRule"/>
</dbReference>
<dbReference type="Proteomes" id="UP001046870">
    <property type="component" value="Chromosome 5"/>
</dbReference>
<keyword evidence="4 8" id="KW-0202">Cytokine</keyword>
<evidence type="ECO:0000256" key="7">
    <source>
        <dbReference type="ARBA" id="ARBA00023157"/>
    </source>
</evidence>
<keyword evidence="6 8" id="KW-0732">Signal</keyword>
<dbReference type="InterPro" id="IPR009079">
    <property type="entry name" value="4_helix_cytokine-like_core"/>
</dbReference>
<accession>A0A9D3T924</accession>
<keyword evidence="10" id="KW-1185">Reference proteome</keyword>
<evidence type="ECO:0000256" key="3">
    <source>
        <dbReference type="ARBA" id="ARBA00011144"/>
    </source>
</evidence>
<dbReference type="PANTHER" id="PTHR48482">
    <property type="entry name" value="INTERLEUKIN-19-RELATED"/>
    <property type="match status" value="1"/>
</dbReference>
<evidence type="ECO:0000256" key="2">
    <source>
        <dbReference type="ARBA" id="ARBA00008813"/>
    </source>
</evidence>
<comment type="subunit">
    <text evidence="3">Homodimer. Interacts with IL10RA and IL10RB.</text>
</comment>
<dbReference type="Pfam" id="PF00726">
    <property type="entry name" value="IL10"/>
    <property type="match status" value="1"/>
</dbReference>
<sequence length="181" mass="21094">MALSRFILLSLLLIALLLETATCKTQHCSQCCAIVENFSARLRLLRESFSKIRNYYESKDDIETALLDEAVLNDFQTPFGCHAMNEVLRFYLDTVLPTAKNEDVSEEYRGPISNISDIFYELKRNILHCRNYFSCKKPFELDSIMSTYKEMQGQGLYKAMGELGMLFNYIEEYMVSKKRRN</sequence>
<dbReference type="AlphaFoldDB" id="A0A9D3T924"/>
<dbReference type="GO" id="GO:0001817">
    <property type="term" value="P:regulation of cytokine production"/>
    <property type="evidence" value="ECO:0007669"/>
    <property type="project" value="UniProtKB-ARBA"/>
</dbReference>
<evidence type="ECO:0000313" key="10">
    <source>
        <dbReference type="Proteomes" id="UP001046870"/>
    </source>
</evidence>
<feature type="chain" id="PRO_5039749644" description="Interleukin family protein" evidence="8">
    <location>
        <begin position="24"/>
        <end position="181"/>
    </location>
</feature>
<evidence type="ECO:0000256" key="8">
    <source>
        <dbReference type="RuleBase" id="RU368043"/>
    </source>
</evidence>
<dbReference type="SUPFAM" id="SSF47266">
    <property type="entry name" value="4-helical cytokines"/>
    <property type="match status" value="1"/>
</dbReference>
<dbReference type="InterPro" id="IPR020443">
    <property type="entry name" value="IL-10/19/20/24/26"/>
</dbReference>
<comment type="similarity">
    <text evidence="2 8">Belongs to the IL-10 family.</text>
</comment>
<keyword evidence="7" id="KW-1015">Disulfide bond</keyword>
<evidence type="ECO:0000313" key="9">
    <source>
        <dbReference type="EMBL" id="KAG7477744.1"/>
    </source>
</evidence>
<evidence type="ECO:0000256" key="1">
    <source>
        <dbReference type="ARBA" id="ARBA00004613"/>
    </source>
</evidence>
<dbReference type="GO" id="GO:0006955">
    <property type="term" value="P:immune response"/>
    <property type="evidence" value="ECO:0007669"/>
    <property type="project" value="InterPro"/>
</dbReference>
<gene>
    <name evidence="9" type="ORF">MATL_G00072950</name>
</gene>
<comment type="caution">
    <text evidence="9">The sequence shown here is derived from an EMBL/GenBank/DDBJ whole genome shotgun (WGS) entry which is preliminary data.</text>
</comment>
<feature type="signal peptide" evidence="8">
    <location>
        <begin position="1"/>
        <end position="23"/>
    </location>
</feature>
<dbReference type="OrthoDB" id="9931894at2759"/>